<comment type="caution">
    <text evidence="2">The sequence shown here is derived from an EMBL/GenBank/DDBJ whole genome shotgun (WGS) entry which is preliminary data.</text>
</comment>
<evidence type="ECO:0000313" key="2">
    <source>
        <dbReference type="EMBL" id="GDY50300.1"/>
    </source>
</evidence>
<protein>
    <submittedName>
        <fullName evidence="2">Uncharacterized protein</fullName>
    </submittedName>
</protein>
<keyword evidence="3" id="KW-1185">Reference proteome</keyword>
<evidence type="ECO:0000256" key="1">
    <source>
        <dbReference type="SAM" id="MobiDB-lite"/>
    </source>
</evidence>
<sequence>MAGRPVAARGSGEPVGVAGGGEVGARVGEDVTLDRAEHAGGRVGDDGAVVPLGGQGDPAQLVQGEDLGTRDVANAVQWGPWATSVTAAATSLAAIGWIGVAGSRTVSLSAVQDMVASMNSMNCVARTIE</sequence>
<dbReference type="EMBL" id="BJHW01000001">
    <property type="protein sequence ID" value="GDY50300.1"/>
    <property type="molecule type" value="Genomic_DNA"/>
</dbReference>
<dbReference type="Proteomes" id="UP000301309">
    <property type="component" value="Unassembled WGS sequence"/>
</dbReference>
<proteinExistence type="predicted"/>
<organism evidence="2 3">
    <name type="scientific">Streptomyces violaceusniger</name>
    <dbReference type="NCBI Taxonomy" id="68280"/>
    <lineage>
        <taxon>Bacteria</taxon>
        <taxon>Bacillati</taxon>
        <taxon>Actinomycetota</taxon>
        <taxon>Actinomycetes</taxon>
        <taxon>Kitasatosporales</taxon>
        <taxon>Streptomycetaceae</taxon>
        <taxon>Streptomyces</taxon>
        <taxon>Streptomyces violaceusniger group</taxon>
    </lineage>
</organism>
<feature type="region of interest" description="Disordered" evidence="1">
    <location>
        <begin position="1"/>
        <end position="23"/>
    </location>
</feature>
<reference evidence="2 3" key="1">
    <citation type="journal article" date="2020" name="Int. J. Syst. Evol. Microbiol.">
        <title>Reclassification of Streptomyces castelarensis and Streptomyces sporoclivatus as later heterotypic synonyms of Streptomyces antimycoticus.</title>
        <authorList>
            <person name="Komaki H."/>
            <person name="Tamura T."/>
        </authorList>
    </citation>
    <scope>NUCLEOTIDE SEQUENCE [LARGE SCALE GENOMIC DNA]</scope>
    <source>
        <strain evidence="2 3">NBRC 13459</strain>
    </source>
</reference>
<accession>A0A4D4KUQ2</accession>
<dbReference type="AlphaFoldDB" id="A0A4D4KUQ2"/>
<evidence type="ECO:0000313" key="3">
    <source>
        <dbReference type="Proteomes" id="UP000301309"/>
    </source>
</evidence>
<gene>
    <name evidence="2" type="ORF">SVIO_009230</name>
</gene>
<name>A0A4D4KUQ2_STRVO</name>
<feature type="region of interest" description="Disordered" evidence="1">
    <location>
        <begin position="37"/>
        <end position="56"/>
    </location>
</feature>